<dbReference type="Gene3D" id="3.20.20.100">
    <property type="entry name" value="NADP-dependent oxidoreductase domain"/>
    <property type="match status" value="1"/>
</dbReference>
<comment type="caution">
    <text evidence="4">The sequence shown here is derived from an EMBL/GenBank/DDBJ whole genome shotgun (WGS) entry which is preliminary data.</text>
</comment>
<evidence type="ECO:0000256" key="1">
    <source>
        <dbReference type="ARBA" id="ARBA00022857"/>
    </source>
</evidence>
<dbReference type="InterPro" id="IPR023210">
    <property type="entry name" value="NADP_OxRdtase_dom"/>
</dbReference>
<keyword evidence="5" id="KW-1185">Reference proteome</keyword>
<dbReference type="RefSeq" id="XP_031025222.1">
    <property type="nucleotide sequence ID" value="XM_031168791.1"/>
</dbReference>
<comment type="similarity">
    <text evidence="2">Belongs to the aldo/keto reductase family. Aldo/keto reductase 2 subfamily.</text>
</comment>
<keyword evidence="1" id="KW-0521">NADP</keyword>
<organism evidence="4 5">
    <name type="scientific">Synchytrium microbalum</name>
    <dbReference type="NCBI Taxonomy" id="1806994"/>
    <lineage>
        <taxon>Eukaryota</taxon>
        <taxon>Fungi</taxon>
        <taxon>Fungi incertae sedis</taxon>
        <taxon>Chytridiomycota</taxon>
        <taxon>Chytridiomycota incertae sedis</taxon>
        <taxon>Chytridiomycetes</taxon>
        <taxon>Synchytriales</taxon>
        <taxon>Synchytriaceae</taxon>
        <taxon>Synchytrium</taxon>
    </lineage>
</organism>
<name>A0A507C4B5_9FUNG</name>
<evidence type="ECO:0000313" key="4">
    <source>
        <dbReference type="EMBL" id="TPX34502.1"/>
    </source>
</evidence>
<dbReference type="PANTHER" id="PTHR43364">
    <property type="entry name" value="NADH-SPECIFIC METHYLGLYOXAL REDUCTASE-RELATED"/>
    <property type="match status" value="1"/>
</dbReference>
<evidence type="ECO:0000256" key="2">
    <source>
        <dbReference type="ARBA" id="ARBA00038157"/>
    </source>
</evidence>
<feature type="domain" description="NADP-dependent oxidoreductase" evidence="3">
    <location>
        <begin position="29"/>
        <end position="335"/>
    </location>
</feature>
<dbReference type="Pfam" id="PF00248">
    <property type="entry name" value="Aldo_ket_red"/>
    <property type="match status" value="1"/>
</dbReference>
<accession>A0A507C4B5</accession>
<dbReference type="SUPFAM" id="SSF51430">
    <property type="entry name" value="NAD(P)-linked oxidoreductase"/>
    <property type="match status" value="1"/>
</dbReference>
<reference evidence="4 5" key="1">
    <citation type="journal article" date="2019" name="Sci. Rep.">
        <title>Comparative genomics of chytrid fungi reveal insights into the obligate biotrophic and pathogenic lifestyle of Synchytrium endobioticum.</title>
        <authorList>
            <person name="van de Vossenberg B.T.L.H."/>
            <person name="Warris S."/>
            <person name="Nguyen H.D.T."/>
            <person name="van Gent-Pelzer M.P.E."/>
            <person name="Joly D.L."/>
            <person name="van de Geest H.C."/>
            <person name="Bonants P.J.M."/>
            <person name="Smith D.S."/>
            <person name="Levesque C.A."/>
            <person name="van der Lee T.A.J."/>
        </authorList>
    </citation>
    <scope>NUCLEOTIDE SEQUENCE [LARGE SCALE GENOMIC DNA]</scope>
    <source>
        <strain evidence="4 5">JEL517</strain>
    </source>
</reference>
<dbReference type="GeneID" id="42004088"/>
<dbReference type="STRING" id="1806994.A0A507C4B5"/>
<dbReference type="Proteomes" id="UP000319731">
    <property type="component" value="Unassembled WGS sequence"/>
</dbReference>
<dbReference type="OrthoDB" id="48988at2759"/>
<protein>
    <recommendedName>
        <fullName evidence="3">NADP-dependent oxidoreductase domain-containing protein</fullName>
    </recommendedName>
</protein>
<dbReference type="InterPro" id="IPR036812">
    <property type="entry name" value="NAD(P)_OxRdtase_dom_sf"/>
</dbReference>
<gene>
    <name evidence="4" type="ORF">SmJEL517_g02863</name>
</gene>
<proteinExistence type="inferred from homology"/>
<sequence>MSIFQAKTPQGPLAHYKILSKTAGVRVSPLCLGAMNFGESWSSWLGECSKDEAFKIMDTFYEAGGNFIDTANNYQGGESEQWVGEWMKARGNRDEIVIATKFTSLYPKSIPKIAVNSTGNASKSLHLSVRDSLAKLQTDYIDILYVHWWDYTTNIHELMQALNHLVTSGKVLYLGVSDTPAWVVSAANTYARENGLAPFVIYQGKWNLAEREFERDILPMAKAFGMALAPWSVMMAGASKTETQTDAGKGRTPFRPDTEMRKKIRDQVLAAVDKVAKELGATRQQICIAYVIKKETQTFPILGGRKATHLADNIKALELVSKLTDAQVGAMEAASEFDIGFPHDFVGSGKLEDNFLLKLAGMVVQPDTIPQV</sequence>
<evidence type="ECO:0000313" key="5">
    <source>
        <dbReference type="Proteomes" id="UP000319731"/>
    </source>
</evidence>
<dbReference type="InterPro" id="IPR050523">
    <property type="entry name" value="AKR_Detox_Biosynth"/>
</dbReference>
<evidence type="ECO:0000259" key="3">
    <source>
        <dbReference type="Pfam" id="PF00248"/>
    </source>
</evidence>
<dbReference type="AlphaFoldDB" id="A0A507C4B5"/>
<dbReference type="PANTHER" id="PTHR43364:SF7">
    <property type="entry name" value="NADP-DEPENDENT OXIDOREDUCTASE DOMAIN-CONTAINING PROTEIN-RELATED"/>
    <property type="match status" value="1"/>
</dbReference>
<dbReference type="EMBL" id="QEAO01000013">
    <property type="protein sequence ID" value="TPX34502.1"/>
    <property type="molecule type" value="Genomic_DNA"/>
</dbReference>